<dbReference type="Gene3D" id="3.20.20.150">
    <property type="entry name" value="Divalent-metal-dependent TIM barrel enzymes"/>
    <property type="match status" value="1"/>
</dbReference>
<dbReference type="InterPro" id="IPR036237">
    <property type="entry name" value="Xyl_isomerase-like_sf"/>
</dbReference>
<dbReference type="EMBL" id="SJSL01000001">
    <property type="protein sequence ID" value="TCD03554.1"/>
    <property type="molecule type" value="Genomic_DNA"/>
</dbReference>
<dbReference type="OrthoDB" id="9785907at2"/>
<name>A0A4R0NWW5_9SPHI</name>
<keyword evidence="2" id="KW-1185">Reference proteome</keyword>
<dbReference type="NCBIfam" id="NF035939">
    <property type="entry name" value="TIM_EboE"/>
    <property type="match status" value="1"/>
</dbReference>
<dbReference type="Proteomes" id="UP000293347">
    <property type="component" value="Unassembled WGS sequence"/>
</dbReference>
<evidence type="ECO:0000313" key="1">
    <source>
        <dbReference type="EMBL" id="TCD03554.1"/>
    </source>
</evidence>
<evidence type="ECO:0000313" key="2">
    <source>
        <dbReference type="Proteomes" id="UP000293347"/>
    </source>
</evidence>
<dbReference type="GO" id="GO:0016853">
    <property type="term" value="F:isomerase activity"/>
    <property type="evidence" value="ECO:0007669"/>
    <property type="project" value="UniProtKB-KW"/>
</dbReference>
<organism evidence="1 2">
    <name type="scientific">Pedobacter psychroterrae</name>
    <dbReference type="NCBI Taxonomy" id="2530453"/>
    <lineage>
        <taxon>Bacteria</taxon>
        <taxon>Pseudomonadati</taxon>
        <taxon>Bacteroidota</taxon>
        <taxon>Sphingobacteriia</taxon>
        <taxon>Sphingobacteriales</taxon>
        <taxon>Sphingobacteriaceae</taxon>
        <taxon>Pedobacter</taxon>
    </lineage>
</organism>
<reference evidence="1 2" key="1">
    <citation type="submission" date="2019-02" db="EMBL/GenBank/DDBJ databases">
        <title>Pedobacter sp. RP-1-14 sp. nov., isolated from Arctic soil.</title>
        <authorList>
            <person name="Dahal R.H."/>
        </authorList>
    </citation>
    <scope>NUCLEOTIDE SEQUENCE [LARGE SCALE GENOMIC DNA]</scope>
    <source>
        <strain evidence="1 2">RP-1-14</strain>
    </source>
</reference>
<gene>
    <name evidence="1" type="ORF">EZ437_06230</name>
</gene>
<comment type="caution">
    <text evidence="1">The sequence shown here is derived from an EMBL/GenBank/DDBJ whole genome shotgun (WGS) entry which is preliminary data.</text>
</comment>
<dbReference type="SUPFAM" id="SSF51658">
    <property type="entry name" value="Xylose isomerase-like"/>
    <property type="match status" value="1"/>
</dbReference>
<protein>
    <submittedName>
        <fullName evidence="1">Xylose isomerase</fullName>
    </submittedName>
</protein>
<sequence length="402" mass="45669">MKLNSGHLTYCTNIHPGKNWTEDFEALKLNLPLIKQSVSPGKQMGLGLRLSNEASLALSQPAALTEFKQWLKDNETYVFTMNGFPYGEFHRTVVKADVHTPGWVTESRRDYTLRLFHILKELLPQGMDGGISTNPLGYRHWYTTEGSLKEATEKGTLHVVEVISELIRIYNETGKVLHLDIEPEPDGMMETGREFIDWFEGDLLSLGIPAISEVFNLSEADAEAQIRRHLMLCYDVCHFAIGYEPHAEIISELAAKNIKVGKIQISAALKADLNKPAAERGQIKKAFDQFNEPVYLHQVVARQQDGSLLRYLDLPEALEDFDNAYVQEWRAHYHVPISIQEIGLLSTTQQDIIEVLTIQKNNPFTNHMEVETYTWEVLPQQIKLPIAESISKELLWVSSKLA</sequence>
<dbReference type="AlphaFoldDB" id="A0A4R0NWW5"/>
<proteinExistence type="predicted"/>
<accession>A0A4R0NWW5</accession>
<keyword evidence="1" id="KW-0413">Isomerase</keyword>
<dbReference type="RefSeq" id="WP_131594292.1">
    <property type="nucleotide sequence ID" value="NZ_SJSL01000001.1"/>
</dbReference>